<sequence>MGAASMISEDLEERFDKGAEVVDEIISELCATTGMSLVELGNQTFERWIVELSPGIRTHLLPSGGLAYDVEDAVGNQLVGMSGREPFAASIIAEICGSNVYEGCPVPRTLRGAAFQLIHGTFKAAQRTGPKASEDFAMRALLRGLAIFIHQAFDLSLTRYDGPKAMSACDAVSLVAAKHGVSVPFTRLRDWCTHPKHEEFRLRADSLERFMKDLQLVALGIKSQESLYGPFLEFARMRKFGA</sequence>
<protein>
    <submittedName>
        <fullName evidence="1">Uncharacterized protein</fullName>
    </submittedName>
</protein>
<dbReference type="AlphaFoldDB" id="A0A318U528"/>
<gene>
    <name evidence="1" type="ORF">C8J30_102320</name>
</gene>
<evidence type="ECO:0000313" key="2">
    <source>
        <dbReference type="Proteomes" id="UP000247727"/>
    </source>
</evidence>
<dbReference type="Proteomes" id="UP000247727">
    <property type="component" value="Unassembled WGS sequence"/>
</dbReference>
<keyword evidence="2" id="KW-1185">Reference proteome</keyword>
<organism evidence="1 2">
    <name type="scientific">Rhodobacter viridis</name>
    <dbReference type="NCBI Taxonomy" id="1054202"/>
    <lineage>
        <taxon>Bacteria</taxon>
        <taxon>Pseudomonadati</taxon>
        <taxon>Pseudomonadota</taxon>
        <taxon>Alphaproteobacteria</taxon>
        <taxon>Rhodobacterales</taxon>
        <taxon>Rhodobacter group</taxon>
        <taxon>Rhodobacter</taxon>
    </lineage>
</organism>
<comment type="caution">
    <text evidence="1">The sequence shown here is derived from an EMBL/GenBank/DDBJ whole genome shotgun (WGS) entry which is preliminary data.</text>
</comment>
<accession>A0A318U528</accession>
<evidence type="ECO:0000313" key="1">
    <source>
        <dbReference type="EMBL" id="PYF12005.1"/>
    </source>
</evidence>
<proteinExistence type="predicted"/>
<name>A0A318U528_9RHOB</name>
<reference evidence="1 2" key="1">
    <citation type="submission" date="2018-06" db="EMBL/GenBank/DDBJ databases">
        <title>Genomic Encyclopedia of Type Strains, Phase III (KMG-III): the genomes of soil and plant-associated and newly described type strains.</title>
        <authorList>
            <person name="Whitman W."/>
        </authorList>
    </citation>
    <scope>NUCLEOTIDE SEQUENCE [LARGE SCALE GENOMIC DNA]</scope>
    <source>
        <strain evidence="1 2">JA737</strain>
    </source>
</reference>
<dbReference type="EMBL" id="QJTK01000002">
    <property type="protein sequence ID" value="PYF12005.1"/>
    <property type="molecule type" value="Genomic_DNA"/>
</dbReference>